<dbReference type="PANTHER" id="PTHR15492">
    <property type="entry name" value="CYCLIN D1-BINDING PROTEIN 1"/>
    <property type="match status" value="1"/>
</dbReference>
<dbReference type="PANTHER" id="PTHR15492:SF1">
    <property type="entry name" value="CYCLIN-D1-BINDING PROTEIN 1"/>
    <property type="match status" value="1"/>
</dbReference>
<keyword evidence="4" id="KW-1185">Reference proteome</keyword>
<evidence type="ECO:0000259" key="2">
    <source>
        <dbReference type="Pfam" id="PF13324"/>
    </source>
</evidence>
<dbReference type="Pfam" id="PF13324">
    <property type="entry name" value="GCIP_N"/>
    <property type="match status" value="1"/>
</dbReference>
<feature type="domain" description="Cyclin-D1-binding protein 1-like N-terminal" evidence="2">
    <location>
        <begin position="58"/>
        <end position="211"/>
    </location>
</feature>
<comment type="caution">
    <text evidence="3">The sequence shown here is derived from an EMBL/GenBank/DDBJ whole genome shotgun (WGS) entry which is preliminary data.</text>
</comment>
<feature type="region of interest" description="Disordered" evidence="1">
    <location>
        <begin position="208"/>
        <end position="231"/>
    </location>
</feature>
<sequence length="390" mass="42960">MASTSASALATLETVVSNALTLIAQLETAITTPPPAPSTPPRTTTTNTPDPLLLAHDSATLIKAHSTKISLLIINSPFTPSAITTVLRELLTGPLPALASSVQLCTAARYTTTISTDLSWRCVRVLKELTELISKIPKDGKILTDEKKNASLGGGAGGGKGSIAATAVLWAACDEVVGFAKRGFAGNLMGKVEEFRDTLKDVMEELREWGEEEGSDDEDEDEEDDDDEDDDDVVVEGVTEGLKNATLEGTDNTQAMLDEWMSSQRHIPRDDPDKIRERLESCLRKLRLMTLLYQATVKRRLKILGQQPPEDSTIPGRLDEVMTLLKRIPDRFSNVALAFYELDPVEIDRLMDQCFFDAFAVSELLFLQWDGQKDEFSDWALKFQVEIKKA</sequence>
<dbReference type="InterPro" id="IPR049317">
    <property type="entry name" value="GCIP-like_N"/>
</dbReference>
<dbReference type="FunFam" id="1.20.1410.10:FF:000015">
    <property type="entry name" value="WGS project CABT00000000 data, contig 2.10"/>
    <property type="match status" value="1"/>
</dbReference>
<dbReference type="AlphaFoldDB" id="A0AA40BX13"/>
<evidence type="ECO:0000313" key="4">
    <source>
        <dbReference type="Proteomes" id="UP001175000"/>
    </source>
</evidence>
<gene>
    <name evidence="3" type="ORF">B0T14DRAFT_523907</name>
</gene>
<proteinExistence type="predicted"/>
<feature type="compositionally biased region" description="Acidic residues" evidence="1">
    <location>
        <begin position="210"/>
        <end position="231"/>
    </location>
</feature>
<organism evidence="3 4">
    <name type="scientific">Immersiella caudata</name>
    <dbReference type="NCBI Taxonomy" id="314043"/>
    <lineage>
        <taxon>Eukaryota</taxon>
        <taxon>Fungi</taxon>
        <taxon>Dikarya</taxon>
        <taxon>Ascomycota</taxon>
        <taxon>Pezizomycotina</taxon>
        <taxon>Sordariomycetes</taxon>
        <taxon>Sordariomycetidae</taxon>
        <taxon>Sordariales</taxon>
        <taxon>Lasiosphaeriaceae</taxon>
        <taxon>Immersiella</taxon>
    </lineage>
</organism>
<name>A0AA40BX13_9PEZI</name>
<dbReference type="Gene3D" id="1.20.1410.10">
    <property type="entry name" value="I/LWEQ domain"/>
    <property type="match status" value="1"/>
</dbReference>
<accession>A0AA40BX13</accession>
<evidence type="ECO:0000313" key="3">
    <source>
        <dbReference type="EMBL" id="KAK0616836.1"/>
    </source>
</evidence>
<reference evidence="3" key="1">
    <citation type="submission" date="2023-06" db="EMBL/GenBank/DDBJ databases">
        <title>Genome-scale phylogeny and comparative genomics of the fungal order Sordariales.</title>
        <authorList>
            <consortium name="Lawrence Berkeley National Laboratory"/>
            <person name="Hensen N."/>
            <person name="Bonometti L."/>
            <person name="Westerberg I."/>
            <person name="Brannstrom I.O."/>
            <person name="Guillou S."/>
            <person name="Cros-Aarteil S."/>
            <person name="Calhoun S."/>
            <person name="Haridas S."/>
            <person name="Kuo A."/>
            <person name="Mondo S."/>
            <person name="Pangilinan J."/>
            <person name="Riley R."/>
            <person name="Labutti K."/>
            <person name="Andreopoulos B."/>
            <person name="Lipzen A."/>
            <person name="Chen C."/>
            <person name="Yanf M."/>
            <person name="Daum C."/>
            <person name="Ng V."/>
            <person name="Clum A."/>
            <person name="Steindorff A."/>
            <person name="Ohm R."/>
            <person name="Martin F."/>
            <person name="Silar P."/>
            <person name="Natvig D."/>
            <person name="Lalanne C."/>
            <person name="Gautier V."/>
            <person name="Ament-Velasquez S.L."/>
            <person name="Kruys A."/>
            <person name="Hutchinson M.I."/>
            <person name="Powell A.J."/>
            <person name="Barry K."/>
            <person name="Miller A.N."/>
            <person name="Grigoriev I.V."/>
            <person name="Debuchy R."/>
            <person name="Gladieux P."/>
            <person name="Thoren M.H."/>
            <person name="Johannesson H."/>
        </authorList>
    </citation>
    <scope>NUCLEOTIDE SEQUENCE</scope>
    <source>
        <strain evidence="3">CBS 606.72</strain>
    </source>
</reference>
<dbReference type="InterPro" id="IPR026907">
    <property type="entry name" value="GCIP-like"/>
</dbReference>
<dbReference type="Proteomes" id="UP001175000">
    <property type="component" value="Unassembled WGS sequence"/>
</dbReference>
<dbReference type="EMBL" id="JAULSU010000005">
    <property type="protein sequence ID" value="KAK0616836.1"/>
    <property type="molecule type" value="Genomic_DNA"/>
</dbReference>
<protein>
    <recommendedName>
        <fullName evidence="2">Cyclin-D1-binding protein 1-like N-terminal domain-containing protein</fullName>
    </recommendedName>
</protein>
<dbReference type="GO" id="GO:0005634">
    <property type="term" value="C:nucleus"/>
    <property type="evidence" value="ECO:0007669"/>
    <property type="project" value="TreeGrafter"/>
</dbReference>
<evidence type="ECO:0000256" key="1">
    <source>
        <dbReference type="SAM" id="MobiDB-lite"/>
    </source>
</evidence>